<organism evidence="4 5">
    <name type="scientific">Wenyingzhuangia heitensis</name>
    <dbReference type="NCBI Taxonomy" id="1487859"/>
    <lineage>
        <taxon>Bacteria</taxon>
        <taxon>Pseudomonadati</taxon>
        <taxon>Bacteroidota</taxon>
        <taxon>Flavobacteriia</taxon>
        <taxon>Flavobacteriales</taxon>
        <taxon>Flavobacteriaceae</taxon>
        <taxon>Wenyingzhuangia</taxon>
    </lineage>
</organism>
<dbReference type="InterPro" id="IPR036909">
    <property type="entry name" value="Cyt_c-like_dom_sf"/>
</dbReference>
<feature type="domain" description="DUF1553" evidence="2">
    <location>
        <begin position="771"/>
        <end position="1022"/>
    </location>
</feature>
<dbReference type="Pfam" id="PF07587">
    <property type="entry name" value="PSD1"/>
    <property type="match status" value="1"/>
</dbReference>
<dbReference type="RefSeq" id="WP_167186711.1">
    <property type="nucleotide sequence ID" value="NZ_JAASQL010000001.1"/>
</dbReference>
<dbReference type="Gene3D" id="2.60.120.200">
    <property type="match status" value="1"/>
</dbReference>
<evidence type="ECO:0008006" key="6">
    <source>
        <dbReference type="Google" id="ProtNLM"/>
    </source>
</evidence>
<evidence type="ECO:0000313" key="4">
    <source>
        <dbReference type="EMBL" id="NIJ45244.1"/>
    </source>
</evidence>
<reference evidence="4 5" key="1">
    <citation type="submission" date="2020-03" db="EMBL/GenBank/DDBJ databases">
        <title>Genomic Encyclopedia of Type Strains, Phase IV (KMG-IV): sequencing the most valuable type-strain genomes for metagenomic binning, comparative biology and taxonomic classification.</title>
        <authorList>
            <person name="Goeker M."/>
        </authorList>
    </citation>
    <scope>NUCLEOTIDE SEQUENCE [LARGE SCALE GENOMIC DNA]</scope>
    <source>
        <strain evidence="4 5">DSM 101599</strain>
    </source>
</reference>
<comment type="caution">
    <text evidence="4">The sequence shown here is derived from an EMBL/GenBank/DDBJ whole genome shotgun (WGS) entry which is preliminary data.</text>
</comment>
<proteinExistence type="predicted"/>
<dbReference type="Pfam" id="PF13385">
    <property type="entry name" value="Laminin_G_3"/>
    <property type="match status" value="1"/>
</dbReference>
<keyword evidence="5" id="KW-1185">Reference proteome</keyword>
<gene>
    <name evidence="4" type="ORF">FHR24_001683</name>
</gene>
<dbReference type="Pfam" id="PF07635">
    <property type="entry name" value="PSCyt1"/>
    <property type="match status" value="1"/>
</dbReference>
<dbReference type="Pfam" id="PF07583">
    <property type="entry name" value="PSCyt2"/>
    <property type="match status" value="1"/>
</dbReference>
<dbReference type="Proteomes" id="UP000745859">
    <property type="component" value="Unassembled WGS sequence"/>
</dbReference>
<dbReference type="SUPFAM" id="SSF46626">
    <property type="entry name" value="Cytochrome c"/>
    <property type="match status" value="1"/>
</dbReference>
<accession>A0ABX0U8S6</accession>
<dbReference type="InterPro" id="IPR011429">
    <property type="entry name" value="Cyt_c_Planctomycete-type"/>
</dbReference>
<dbReference type="EMBL" id="JAASQL010000001">
    <property type="protein sequence ID" value="NIJ45244.1"/>
    <property type="molecule type" value="Genomic_DNA"/>
</dbReference>
<name>A0ABX0U8S6_9FLAO</name>
<feature type="domain" description="Cytochrome C Planctomycete-type" evidence="3">
    <location>
        <begin position="49"/>
        <end position="111"/>
    </location>
</feature>
<evidence type="ECO:0000259" key="1">
    <source>
        <dbReference type="Pfam" id="PF07583"/>
    </source>
</evidence>
<evidence type="ECO:0000259" key="2">
    <source>
        <dbReference type="Pfam" id="PF07587"/>
    </source>
</evidence>
<feature type="domain" description="DUF1549" evidence="1">
    <location>
        <begin position="161"/>
        <end position="367"/>
    </location>
</feature>
<dbReference type="PANTHER" id="PTHR35889">
    <property type="entry name" value="CYCLOINULO-OLIGOSACCHARIDE FRUCTANOTRANSFERASE-RELATED"/>
    <property type="match status" value="1"/>
</dbReference>
<dbReference type="SUPFAM" id="SSF49899">
    <property type="entry name" value="Concanavalin A-like lectins/glucanases"/>
    <property type="match status" value="1"/>
</dbReference>
<evidence type="ECO:0000259" key="3">
    <source>
        <dbReference type="Pfam" id="PF07635"/>
    </source>
</evidence>
<protein>
    <recommendedName>
        <fullName evidence="6">Planctomycete cytochrome C</fullName>
    </recommendedName>
</protein>
<evidence type="ECO:0000313" key="5">
    <source>
        <dbReference type="Proteomes" id="UP000745859"/>
    </source>
</evidence>
<dbReference type="InterPro" id="IPR013320">
    <property type="entry name" value="ConA-like_dom_sf"/>
</dbReference>
<dbReference type="InterPro" id="IPR022655">
    <property type="entry name" value="DUF1553"/>
</dbReference>
<dbReference type="InterPro" id="IPR011444">
    <property type="entry name" value="DUF1549"/>
</dbReference>
<dbReference type="PROSITE" id="PS51257">
    <property type="entry name" value="PROKAR_LIPOPROTEIN"/>
    <property type="match status" value="1"/>
</dbReference>
<sequence length="1078" mass="122268">MKHLLYAISTFLVISCGPSIPQEVEMAYKKLPKKMDFNQDVKPILSDKCFLCHGPDKAKIYGGLQLHTAETAYGELEKSPGKVAIKPGDIGESELVIRILSEDKKTIMPTPESHLSLSNYEKAVLIKWIEQGAEYKKHWAFETPKKPEVPKVTNTTSVKNPIDNFVVAKLERKKITPSKQADKEVLLRRASLDLTGLPPTLEELDAFVNDKSENAFEKQIDRLLDSPHFGERMTLDWMDVARYADTHGYSNDRYRDTSPWRDWVIKSFNNNMPYDQFIEWQIAGDLIPNATREQRLATTFNRLHPQNIEGGIIDEEFRSEYVADRTATVSQGILGLSYACAKCHDHKYDPISQKDYFELYAFFNNVDETGLIPWDNATPVPAMMLPTKQQEEVLAYLKGIVNTTEKELETTVSKESEKANNWIVKNAYKTISTQTRPKGLIAEFDFNSKKIVNKVGGNGKNKIQMRQQFAKNEPVVLAKGKNGKGLTMNGDTWLDLDKIGIFQRSQAFSIGIQVFIPKDLKEGVVFHKMNSPELHSFRGYHLKVKDNKLEALLAHAYPDNSIVVQSLNDVPKEQWIQLTMTYDGSSKANGVSIYVEGEKQETKTIFDNLYKDIIFHGLRLYENSPKLEPGLRIGAVWRGKGIKGAVVDDLLVFDKELTEIEVLQIANPKKLKALKTKSYADLNKDEKQSLTDYYIASNSKTYNKTLHKLEKERTVLADSIDPIQQIMVLKESKLNRQTYLLERGNYDSPADSVFPNVPERIYPIDDKLPKNRLGLAKWITDKKHPLTARVAVNRYWQNLFGRGIVNTSEDFGNQGEIPSHPKLLDWLATSFIESGWDIKKLHKTIMMSHTYQQSSSITKQLAEIDIDNILLARGPSVRLSGEMLRDNALFASGLLNDKIGGESVRPYQPKGLWKVNGDTYVQDGMEGLFRRSMYTIWKRSVPNPTIATFDAPTRELCSSRRQNTNTPLQALVILNDPTYVEASRLIGKQISDATNTTEGIKQAFRRLTGRSISPKELELLSKLQETEYTKFKKYPEKTKGWLNTGEFKIKEIKDKALVASGAVVASTILNSDATITKR</sequence>
<dbReference type="PANTHER" id="PTHR35889:SF3">
    <property type="entry name" value="F-BOX DOMAIN-CONTAINING PROTEIN"/>
    <property type="match status" value="1"/>
</dbReference>